<proteinExistence type="predicted"/>
<name>D5QHQ7_NOVHA</name>
<protein>
    <submittedName>
        <fullName evidence="1">Uncharacterized protein</fullName>
    </submittedName>
</protein>
<evidence type="ECO:0000313" key="1">
    <source>
        <dbReference type="EMBL" id="EFG83382.1"/>
    </source>
</evidence>
<dbReference type="AlphaFoldDB" id="D5QHQ7"/>
<comment type="caution">
    <text evidence="1">The sequence shown here is derived from an EMBL/GenBank/DDBJ whole genome shotgun (WGS) entry which is preliminary data.</text>
</comment>
<reference evidence="1 2" key="1">
    <citation type="journal article" date="2010" name="J. Bacteriol.">
        <title>Genome sequence of a cellulose-producing bacterium, Gluconacetobacter hansenii ATCC 23769.</title>
        <authorList>
            <person name="Iyer P.R."/>
            <person name="Geib S.M."/>
            <person name="Catchmark J."/>
            <person name="Kao T.H."/>
            <person name="Tien M."/>
        </authorList>
    </citation>
    <scope>NUCLEOTIDE SEQUENCE [LARGE SCALE GENOMIC DNA]</scope>
    <source>
        <strain evidence="1 2">ATCC 23769</strain>
    </source>
</reference>
<accession>D5QHQ7</accession>
<gene>
    <name evidence="1" type="ORF">GXY_13428</name>
</gene>
<organism evidence="1 2">
    <name type="scientific">Novacetimonas hansenii ATCC 23769</name>
    <dbReference type="NCBI Taxonomy" id="714995"/>
    <lineage>
        <taxon>Bacteria</taxon>
        <taxon>Pseudomonadati</taxon>
        <taxon>Pseudomonadota</taxon>
        <taxon>Alphaproteobacteria</taxon>
        <taxon>Acetobacterales</taxon>
        <taxon>Acetobacteraceae</taxon>
        <taxon>Novacetimonas</taxon>
    </lineage>
</organism>
<dbReference type="HOGENOM" id="CLU_3382374_0_0_5"/>
<sequence>MDGHPCLTCPMTIFMATPMAENHCHILNHLSRK</sequence>
<evidence type="ECO:0000313" key="2">
    <source>
        <dbReference type="Proteomes" id="UP000006468"/>
    </source>
</evidence>
<dbReference type="EMBL" id="ADTV01000051">
    <property type="protein sequence ID" value="EFG83382.1"/>
    <property type="molecule type" value="Genomic_DNA"/>
</dbReference>
<dbReference type="Proteomes" id="UP000006468">
    <property type="component" value="Chromosome"/>
</dbReference>